<accession>A0A7S4HBM1</accession>
<dbReference type="AlphaFoldDB" id="A0A7S4HBM1"/>
<protein>
    <submittedName>
        <fullName evidence="2">Uncharacterized protein</fullName>
    </submittedName>
</protein>
<feature type="compositionally biased region" description="Polar residues" evidence="1">
    <location>
        <begin position="395"/>
        <end position="405"/>
    </location>
</feature>
<evidence type="ECO:0000256" key="1">
    <source>
        <dbReference type="SAM" id="MobiDB-lite"/>
    </source>
</evidence>
<dbReference type="EMBL" id="HBKN01003461">
    <property type="protein sequence ID" value="CAE2193638.1"/>
    <property type="molecule type" value="Transcribed_RNA"/>
</dbReference>
<organism evidence="2">
    <name type="scientific">Guillardia theta</name>
    <name type="common">Cryptophyte</name>
    <name type="synonym">Cryptomonas phi</name>
    <dbReference type="NCBI Taxonomy" id="55529"/>
    <lineage>
        <taxon>Eukaryota</taxon>
        <taxon>Cryptophyceae</taxon>
        <taxon>Pyrenomonadales</taxon>
        <taxon>Geminigeraceae</taxon>
        <taxon>Guillardia</taxon>
    </lineage>
</organism>
<gene>
    <name evidence="2" type="ORF">GTHE00462_LOCUS2949</name>
</gene>
<sequence>MIPAAILYSSLLGSLGTRFERHPVSLSLSRPDVTSVSRLRGGADDLDLSSSSDNVLLYRFAPGSNATLEEMAREFKKETLDAIRPTFPDVRPDEEFDSQGRNIYDMNFVCNVREPGAEGTAASKWRFIVGGLSDQHLVAMHTDHKTLLSFYGLTPDALVRMMPKENAGSYFLFSDSSCILTDRHCPWQNCTLRSETEYIHNIGKIFVDALLQGKGFYMPDEGILLGPYWYWRNVGPYILITHEKTTMELWLTTEGFVHISENNTELSCIVRDGEFHPRDLGALFEDQVGCELSCLRETGLQLIPDRDEVLKIVVEDESGYEMQARKYRKEIRRKLFPKGSLLDTSESSTLQQLQMYLDQGESSKAVEVMEKWASKRSPAKPPPRIEWGAGGEDPSSASQFAVRQSESSHELGEGASDGVFFNRTNEEIMLDLRSIAKHKDDNEGL</sequence>
<name>A0A7S4HBM1_GUITH</name>
<reference evidence="2" key="1">
    <citation type="submission" date="2021-01" db="EMBL/GenBank/DDBJ databases">
        <authorList>
            <person name="Corre E."/>
            <person name="Pelletier E."/>
            <person name="Niang G."/>
            <person name="Scheremetjew M."/>
            <person name="Finn R."/>
            <person name="Kale V."/>
            <person name="Holt S."/>
            <person name="Cochrane G."/>
            <person name="Meng A."/>
            <person name="Brown T."/>
            <person name="Cohen L."/>
        </authorList>
    </citation>
    <scope>NUCLEOTIDE SEQUENCE</scope>
    <source>
        <strain evidence="2">CCMP 2712</strain>
    </source>
</reference>
<proteinExistence type="predicted"/>
<evidence type="ECO:0000313" key="2">
    <source>
        <dbReference type="EMBL" id="CAE2193638.1"/>
    </source>
</evidence>
<feature type="region of interest" description="Disordered" evidence="1">
    <location>
        <begin position="374"/>
        <end position="418"/>
    </location>
</feature>